<organism evidence="14 16">
    <name type="scientific">Enterococcus silesiacus</name>
    <dbReference type="NCBI Taxonomy" id="332949"/>
    <lineage>
        <taxon>Bacteria</taxon>
        <taxon>Bacillati</taxon>
        <taxon>Bacillota</taxon>
        <taxon>Bacilli</taxon>
        <taxon>Lactobacillales</taxon>
        <taxon>Enterococcaceae</taxon>
        <taxon>Enterococcus</taxon>
    </lineage>
</organism>
<dbReference type="InterPro" id="IPR051125">
    <property type="entry name" value="ABC-4/HrtB_transporter"/>
</dbReference>
<dbReference type="GO" id="GO:0005886">
    <property type="term" value="C:plasma membrane"/>
    <property type="evidence" value="ECO:0007669"/>
    <property type="project" value="UniProtKB-SubCell"/>
</dbReference>
<evidence type="ECO:0000313" key="14">
    <source>
        <dbReference type="EMBL" id="OJG84909.1"/>
    </source>
</evidence>
<sequence>MFLAWNEITRSKLRYALIISVMFLISYLVFFLTGLAYGLAEDNRTAVDKWQADGIVLSDESNTNINMSMIPIKAMDEVDAKEKATLGQTAAVIQLDKKKTEKINASFFGINKDEFLMPNIIEGKAFTNENETVVDNSLKKENDIKLGDTIKLAGSDKKLKVVGFTDNAKFNVAPVLYVSTAAFQQIRFEKVDISENARVNAIVFRAKDGELKNVHLKEDGLTRYSITKFINELPGYSAQVLTFGFMIGFLIVIAAIVIGIFIYVLTMQKATIFGIMKAQGISGFYIAVSVIVQTFVLAVLGITFGLLGTVGTALVLPTAVPFQTNWLFFLSIGGIMLVIAVLGALFSVRTIVKIDPLKAIG</sequence>
<dbReference type="InterPro" id="IPR003838">
    <property type="entry name" value="ABC3_permease_C"/>
</dbReference>
<feature type="transmembrane region" description="Helical" evidence="11">
    <location>
        <begin position="326"/>
        <end position="348"/>
    </location>
</feature>
<dbReference type="Proteomes" id="UP000065511">
    <property type="component" value="Chromosome"/>
</dbReference>
<dbReference type="KEGG" id="ess:ATZ33_12480"/>
<evidence type="ECO:0000256" key="4">
    <source>
        <dbReference type="ARBA" id="ARBA00016962"/>
    </source>
</evidence>
<feature type="transmembrane region" description="Helical" evidence="11">
    <location>
        <begin position="240"/>
        <end position="264"/>
    </location>
</feature>
<reference evidence="13 15" key="2">
    <citation type="submission" date="2015-12" db="EMBL/GenBank/DDBJ databases">
        <authorList>
            <person name="Lauer A."/>
            <person name="Humrighouse B."/>
            <person name="Loparev V."/>
            <person name="Shewmaker P.L."/>
            <person name="Whitney A.M."/>
            <person name="McLaughlin R.W."/>
        </authorList>
    </citation>
    <scope>NUCLEOTIDE SEQUENCE [LARGE SCALE GENOMIC DNA]</scope>
    <source>
        <strain evidence="13 15">LMG 23085</strain>
    </source>
</reference>
<comment type="subcellular location">
    <subcellularLocation>
        <location evidence="1">Cell membrane</location>
        <topology evidence="1">Multi-pass membrane protein</topology>
    </subcellularLocation>
</comment>
<evidence type="ECO:0000256" key="9">
    <source>
        <dbReference type="ARBA" id="ARBA00023136"/>
    </source>
</evidence>
<gene>
    <name evidence="13" type="ORF">ATZ33_12480</name>
    <name evidence="14" type="ORF">RV15_GL002866</name>
</gene>
<evidence type="ECO:0000259" key="12">
    <source>
        <dbReference type="Pfam" id="PF02687"/>
    </source>
</evidence>
<keyword evidence="9 11" id="KW-0472">Membrane</keyword>
<keyword evidence="8 11" id="KW-1133">Transmembrane helix</keyword>
<dbReference type="RefSeq" id="WP_071879369.1">
    <property type="nucleotide sequence ID" value="NZ_JXLC01000042.1"/>
</dbReference>
<comment type="similarity">
    <text evidence="2">Belongs to the ABC-4 integral membrane protein family. HrtB subfamily.</text>
</comment>
<proteinExistence type="inferred from homology"/>
<evidence type="ECO:0000256" key="8">
    <source>
        <dbReference type="ARBA" id="ARBA00022989"/>
    </source>
</evidence>
<evidence type="ECO:0000313" key="16">
    <source>
        <dbReference type="Proteomes" id="UP000183039"/>
    </source>
</evidence>
<dbReference type="Pfam" id="PF02687">
    <property type="entry name" value="FtsX"/>
    <property type="match status" value="1"/>
</dbReference>
<dbReference type="EMBL" id="CP013614">
    <property type="protein sequence ID" value="ALS02168.1"/>
    <property type="molecule type" value="Genomic_DNA"/>
</dbReference>
<feature type="transmembrane region" description="Helical" evidence="11">
    <location>
        <begin position="284"/>
        <end position="306"/>
    </location>
</feature>
<dbReference type="Proteomes" id="UP000183039">
    <property type="component" value="Unassembled WGS sequence"/>
</dbReference>
<accession>A0A0S3KD35</accession>
<evidence type="ECO:0000256" key="5">
    <source>
        <dbReference type="ARBA" id="ARBA00022448"/>
    </source>
</evidence>
<evidence type="ECO:0000256" key="1">
    <source>
        <dbReference type="ARBA" id="ARBA00004651"/>
    </source>
</evidence>
<feature type="domain" description="ABC3 transporter permease C-terminal" evidence="12">
    <location>
        <begin position="245"/>
        <end position="356"/>
    </location>
</feature>
<evidence type="ECO:0000313" key="15">
    <source>
        <dbReference type="Proteomes" id="UP000065511"/>
    </source>
</evidence>
<dbReference type="EMBL" id="JXLC01000042">
    <property type="protein sequence ID" value="OJG84909.1"/>
    <property type="molecule type" value="Genomic_DNA"/>
</dbReference>
<name>A0A0S3KD35_9ENTE</name>
<dbReference type="OrthoDB" id="384327at2"/>
<keyword evidence="5" id="KW-0813">Transport</keyword>
<evidence type="ECO:0000256" key="3">
    <source>
        <dbReference type="ARBA" id="ARBA00011131"/>
    </source>
</evidence>
<comment type="subunit">
    <text evidence="3">The complex is composed of two ATP-binding proteins (HrtA), two transmembrane proteins (HrtB) and a solute-binding protein.</text>
</comment>
<evidence type="ECO:0000313" key="13">
    <source>
        <dbReference type="EMBL" id="ALS02168.1"/>
    </source>
</evidence>
<keyword evidence="7 11" id="KW-0812">Transmembrane</keyword>
<reference evidence="14 16" key="1">
    <citation type="submission" date="2014-12" db="EMBL/GenBank/DDBJ databases">
        <title>Draft genome sequences of 29 type strains of Enterococci.</title>
        <authorList>
            <person name="Zhong Z."/>
            <person name="Sun Z."/>
            <person name="Liu W."/>
            <person name="Zhang W."/>
            <person name="Zhang H."/>
        </authorList>
    </citation>
    <scope>NUCLEOTIDE SEQUENCE [LARGE SCALE GENOMIC DNA]</scope>
    <source>
        <strain evidence="14 16">DSM 22801</strain>
    </source>
</reference>
<feature type="transmembrane region" description="Helical" evidence="11">
    <location>
        <begin position="15"/>
        <end position="39"/>
    </location>
</feature>
<evidence type="ECO:0000256" key="6">
    <source>
        <dbReference type="ARBA" id="ARBA00022475"/>
    </source>
</evidence>
<comment type="function">
    <text evidence="10">Part of the ABC transporter complex hrt involved in hemin import. Responsible for the translocation of the substrate across the membrane.</text>
</comment>
<dbReference type="PANTHER" id="PTHR43738:SF1">
    <property type="entry name" value="HEMIN TRANSPORT SYSTEM PERMEASE PROTEIN HRTB-RELATED"/>
    <property type="match status" value="1"/>
</dbReference>
<evidence type="ECO:0000256" key="2">
    <source>
        <dbReference type="ARBA" id="ARBA00008697"/>
    </source>
</evidence>
<evidence type="ECO:0000256" key="7">
    <source>
        <dbReference type="ARBA" id="ARBA00022692"/>
    </source>
</evidence>
<evidence type="ECO:0000256" key="10">
    <source>
        <dbReference type="ARBA" id="ARBA00024973"/>
    </source>
</evidence>
<keyword evidence="15" id="KW-1185">Reference proteome</keyword>
<dbReference type="AlphaFoldDB" id="A0A0S3KD35"/>
<protein>
    <recommendedName>
        <fullName evidence="4">Putative hemin transport system permease protein HrtB</fullName>
    </recommendedName>
</protein>
<dbReference type="PANTHER" id="PTHR43738">
    <property type="entry name" value="ABC TRANSPORTER, MEMBRANE PROTEIN"/>
    <property type="match status" value="1"/>
</dbReference>
<keyword evidence="6" id="KW-1003">Cell membrane</keyword>
<evidence type="ECO:0000256" key="11">
    <source>
        <dbReference type="SAM" id="Phobius"/>
    </source>
</evidence>